<keyword evidence="4" id="KW-0788">Thiol protease</keyword>
<comment type="similarity">
    <text evidence="1">Belongs to the peptidase C40 family.</text>
</comment>
<keyword evidence="3" id="KW-0378">Hydrolase</keyword>
<proteinExistence type="inferred from homology"/>
<evidence type="ECO:0000256" key="2">
    <source>
        <dbReference type="ARBA" id="ARBA00022670"/>
    </source>
</evidence>
<evidence type="ECO:0000259" key="6">
    <source>
        <dbReference type="PROSITE" id="PS51935"/>
    </source>
</evidence>
<dbReference type="InterPro" id="IPR038765">
    <property type="entry name" value="Papain-like_cys_pep_sf"/>
</dbReference>
<name>A0A916JMY7_9FLAO</name>
<dbReference type="PANTHER" id="PTHR47053">
    <property type="entry name" value="MUREIN DD-ENDOPEPTIDASE MEPH-RELATED"/>
    <property type="match status" value="1"/>
</dbReference>
<protein>
    <recommendedName>
        <fullName evidence="6">NlpC/P60 domain-containing protein</fullName>
    </recommendedName>
</protein>
<feature type="signal peptide" evidence="5">
    <location>
        <begin position="1"/>
        <end position="21"/>
    </location>
</feature>
<feature type="chain" id="PRO_5036850977" description="NlpC/P60 domain-containing protein" evidence="5">
    <location>
        <begin position="22"/>
        <end position="297"/>
    </location>
</feature>
<evidence type="ECO:0000256" key="1">
    <source>
        <dbReference type="ARBA" id="ARBA00007074"/>
    </source>
</evidence>
<dbReference type="EMBL" id="OU015584">
    <property type="protein sequence ID" value="CAG5080144.1"/>
    <property type="molecule type" value="Genomic_DNA"/>
</dbReference>
<evidence type="ECO:0000256" key="3">
    <source>
        <dbReference type="ARBA" id="ARBA00022801"/>
    </source>
</evidence>
<dbReference type="RefSeq" id="WP_258541411.1">
    <property type="nucleotide sequence ID" value="NZ_OU015584.1"/>
</dbReference>
<organism evidence="7 8">
    <name type="scientific">Parvicella tangerina</name>
    <dbReference type="NCBI Taxonomy" id="2829795"/>
    <lineage>
        <taxon>Bacteria</taxon>
        <taxon>Pseudomonadati</taxon>
        <taxon>Bacteroidota</taxon>
        <taxon>Flavobacteriia</taxon>
        <taxon>Flavobacteriales</taxon>
        <taxon>Parvicellaceae</taxon>
        <taxon>Parvicella</taxon>
    </lineage>
</organism>
<evidence type="ECO:0000256" key="5">
    <source>
        <dbReference type="SAM" id="SignalP"/>
    </source>
</evidence>
<evidence type="ECO:0000313" key="8">
    <source>
        <dbReference type="Proteomes" id="UP000683507"/>
    </source>
</evidence>
<dbReference type="AlphaFoldDB" id="A0A916JMY7"/>
<keyword evidence="8" id="KW-1185">Reference proteome</keyword>
<dbReference type="Gene3D" id="3.90.1720.10">
    <property type="entry name" value="endopeptidase domain like (from Nostoc punctiforme)"/>
    <property type="match status" value="1"/>
</dbReference>
<dbReference type="SUPFAM" id="SSF54001">
    <property type="entry name" value="Cysteine proteinases"/>
    <property type="match status" value="1"/>
</dbReference>
<dbReference type="GO" id="GO:0006508">
    <property type="term" value="P:proteolysis"/>
    <property type="evidence" value="ECO:0007669"/>
    <property type="project" value="UniProtKB-KW"/>
</dbReference>
<dbReference type="InterPro" id="IPR000064">
    <property type="entry name" value="NLP_P60_dom"/>
</dbReference>
<gene>
    <name evidence="7" type="ORF">CRYO30217_01198</name>
</gene>
<dbReference type="Pfam" id="PF00877">
    <property type="entry name" value="NLPC_P60"/>
    <property type="match status" value="1"/>
</dbReference>
<dbReference type="PROSITE" id="PS51935">
    <property type="entry name" value="NLPC_P60"/>
    <property type="match status" value="1"/>
</dbReference>
<dbReference type="InterPro" id="IPR051202">
    <property type="entry name" value="Peptidase_C40"/>
</dbReference>
<sequence length="297" mass="33359">MKNVRFILVAGLLLVVATVSAQDKKLDKLEMLYDQGNYKIVLRKSGRLMTKTAYQDHPSPVVFHALAEYQLSRFNDKFSSATAVYDYEQFMKMDSAGYYRAAYGNYIYDMKMGISEEIQQLNKEGFTDKAQIKYDTYIRLFGNVADFEELTTVEPEVEEPVTPIATASSSSIRSGVIKEAEKHMGTPYKYGGVSPKGFDCSGFTQYVFSKNGMGIPRTASSQATAYEKVKLKDASRGDLVFFGRNKNEISHVGIVYSNGEDGLKMIHASSSRGIMISNIDKDPYWNPKLQYAVKVIK</sequence>
<dbReference type="PANTHER" id="PTHR47053:SF1">
    <property type="entry name" value="MUREIN DD-ENDOPEPTIDASE MEPH-RELATED"/>
    <property type="match status" value="1"/>
</dbReference>
<keyword evidence="5" id="KW-0732">Signal</keyword>
<evidence type="ECO:0000256" key="4">
    <source>
        <dbReference type="ARBA" id="ARBA00022807"/>
    </source>
</evidence>
<dbReference type="KEGG" id="ptan:CRYO30217_01198"/>
<dbReference type="GO" id="GO:0008234">
    <property type="term" value="F:cysteine-type peptidase activity"/>
    <property type="evidence" value="ECO:0007669"/>
    <property type="project" value="UniProtKB-KW"/>
</dbReference>
<dbReference type="Proteomes" id="UP000683507">
    <property type="component" value="Chromosome"/>
</dbReference>
<keyword evidence="2" id="KW-0645">Protease</keyword>
<accession>A0A916JMY7</accession>
<feature type="domain" description="NlpC/P60" evidence="6">
    <location>
        <begin position="170"/>
        <end position="296"/>
    </location>
</feature>
<reference evidence="7" key="1">
    <citation type="submission" date="2021-04" db="EMBL/GenBank/DDBJ databases">
        <authorList>
            <person name="Rodrigo-Torres L."/>
            <person name="Arahal R. D."/>
            <person name="Lucena T."/>
        </authorList>
    </citation>
    <scope>NUCLEOTIDE SEQUENCE</scope>
    <source>
        <strain evidence="7">AS29M-1</strain>
    </source>
</reference>
<evidence type="ECO:0000313" key="7">
    <source>
        <dbReference type="EMBL" id="CAG5080144.1"/>
    </source>
</evidence>